<feature type="transmembrane region" description="Helical" evidence="2">
    <location>
        <begin position="133"/>
        <end position="154"/>
    </location>
</feature>
<dbReference type="AlphaFoldDB" id="M2R221"/>
<accession>M2R221</accession>
<dbReference type="EMBL" id="KB445795">
    <property type="protein sequence ID" value="EMD38570.1"/>
    <property type="molecule type" value="Genomic_DNA"/>
</dbReference>
<keyword evidence="2" id="KW-0812">Transmembrane</keyword>
<protein>
    <submittedName>
        <fullName evidence="3">Uncharacterized protein</fullName>
    </submittedName>
</protein>
<evidence type="ECO:0000313" key="4">
    <source>
        <dbReference type="Proteomes" id="UP000016930"/>
    </source>
</evidence>
<sequence>MSLLDSSSGKSISESMTNELSERVTSISPTLSMKAAKRRLETRERVCPSYSMEAREQDSPIDVLFACSLATLRRWRKKWDIMIDDSSGLPRNVLMYRLSTSEVVLASTIWNTLSTNNARKCKEPSLSSVVTSFVYIPFCMASFFTQYVFTQVVYKTMMSAMIKQIREVMDTRTLAARDNFVPVTHSSPNIGKSAMSYQMVEKLKYAFVAGGTLAIIQTHIVSHMFPPLMAYTRNAEKSDHNTHSTSVNAAGSIDILQQLEHSCSRSYN</sequence>
<keyword evidence="2" id="KW-0472">Membrane</keyword>
<evidence type="ECO:0000256" key="1">
    <source>
        <dbReference type="SAM" id="MobiDB-lite"/>
    </source>
</evidence>
<proteinExistence type="predicted"/>
<gene>
    <name evidence="3" type="ORF">CERSUDRAFT_82846</name>
</gene>
<keyword evidence="2" id="KW-1133">Transmembrane helix</keyword>
<evidence type="ECO:0000313" key="3">
    <source>
        <dbReference type="EMBL" id="EMD38570.1"/>
    </source>
</evidence>
<reference evidence="3 4" key="1">
    <citation type="journal article" date="2012" name="Proc. Natl. Acad. Sci. U.S.A.">
        <title>Comparative genomics of Ceriporiopsis subvermispora and Phanerochaete chrysosporium provide insight into selective ligninolysis.</title>
        <authorList>
            <person name="Fernandez-Fueyo E."/>
            <person name="Ruiz-Duenas F.J."/>
            <person name="Ferreira P."/>
            <person name="Floudas D."/>
            <person name="Hibbett D.S."/>
            <person name="Canessa P."/>
            <person name="Larrondo L.F."/>
            <person name="James T.Y."/>
            <person name="Seelenfreund D."/>
            <person name="Lobos S."/>
            <person name="Polanco R."/>
            <person name="Tello M."/>
            <person name="Honda Y."/>
            <person name="Watanabe T."/>
            <person name="Watanabe T."/>
            <person name="Ryu J.S."/>
            <person name="Kubicek C.P."/>
            <person name="Schmoll M."/>
            <person name="Gaskell J."/>
            <person name="Hammel K.E."/>
            <person name="St John F.J."/>
            <person name="Vanden Wymelenberg A."/>
            <person name="Sabat G."/>
            <person name="Splinter BonDurant S."/>
            <person name="Syed K."/>
            <person name="Yadav J.S."/>
            <person name="Doddapaneni H."/>
            <person name="Subramanian V."/>
            <person name="Lavin J.L."/>
            <person name="Oguiza J.A."/>
            <person name="Perez G."/>
            <person name="Pisabarro A.G."/>
            <person name="Ramirez L."/>
            <person name="Santoyo F."/>
            <person name="Master E."/>
            <person name="Coutinho P.M."/>
            <person name="Henrissat B."/>
            <person name="Lombard V."/>
            <person name="Magnuson J.K."/>
            <person name="Kuees U."/>
            <person name="Hori C."/>
            <person name="Igarashi K."/>
            <person name="Samejima M."/>
            <person name="Held B.W."/>
            <person name="Barry K.W."/>
            <person name="LaButti K.M."/>
            <person name="Lapidus A."/>
            <person name="Lindquist E.A."/>
            <person name="Lucas S.M."/>
            <person name="Riley R."/>
            <person name="Salamov A.A."/>
            <person name="Hoffmeister D."/>
            <person name="Schwenk D."/>
            <person name="Hadar Y."/>
            <person name="Yarden O."/>
            <person name="de Vries R.P."/>
            <person name="Wiebenga A."/>
            <person name="Stenlid J."/>
            <person name="Eastwood D."/>
            <person name="Grigoriev I.V."/>
            <person name="Berka R.M."/>
            <person name="Blanchette R.A."/>
            <person name="Kersten P."/>
            <person name="Martinez A.T."/>
            <person name="Vicuna R."/>
            <person name="Cullen D."/>
        </authorList>
    </citation>
    <scope>NUCLEOTIDE SEQUENCE [LARGE SCALE GENOMIC DNA]</scope>
    <source>
        <strain evidence="3 4">B</strain>
    </source>
</reference>
<feature type="region of interest" description="Disordered" evidence="1">
    <location>
        <begin position="1"/>
        <end position="23"/>
    </location>
</feature>
<feature type="transmembrane region" description="Helical" evidence="2">
    <location>
        <begin position="205"/>
        <end position="225"/>
    </location>
</feature>
<dbReference type="Proteomes" id="UP000016930">
    <property type="component" value="Unassembled WGS sequence"/>
</dbReference>
<feature type="compositionally biased region" description="Low complexity" evidence="1">
    <location>
        <begin position="1"/>
        <end position="15"/>
    </location>
</feature>
<name>M2R221_CERS8</name>
<keyword evidence="4" id="KW-1185">Reference proteome</keyword>
<dbReference type="HOGENOM" id="CLU_1038282_0_0_1"/>
<evidence type="ECO:0000256" key="2">
    <source>
        <dbReference type="SAM" id="Phobius"/>
    </source>
</evidence>
<organism evidence="3 4">
    <name type="scientific">Ceriporiopsis subvermispora (strain B)</name>
    <name type="common">White-rot fungus</name>
    <name type="synonym">Gelatoporia subvermispora</name>
    <dbReference type="NCBI Taxonomy" id="914234"/>
    <lineage>
        <taxon>Eukaryota</taxon>
        <taxon>Fungi</taxon>
        <taxon>Dikarya</taxon>
        <taxon>Basidiomycota</taxon>
        <taxon>Agaricomycotina</taxon>
        <taxon>Agaricomycetes</taxon>
        <taxon>Polyporales</taxon>
        <taxon>Gelatoporiaceae</taxon>
        <taxon>Gelatoporia</taxon>
    </lineage>
</organism>